<accession>A0A9X9X471</accession>
<dbReference type="PANTHER" id="PTHR43393">
    <property type="entry name" value="CYTOKININ RIBOSIDE 5'-MONOPHOSPHATE PHOSPHORIBOHYDROLASE"/>
    <property type="match status" value="1"/>
</dbReference>
<evidence type="ECO:0000256" key="2">
    <source>
        <dbReference type="ARBA" id="ARBA00011985"/>
    </source>
</evidence>
<evidence type="ECO:0000313" key="6">
    <source>
        <dbReference type="Proteomes" id="UP001138751"/>
    </source>
</evidence>
<proteinExistence type="predicted"/>
<dbReference type="GO" id="GO:0005829">
    <property type="term" value="C:cytosol"/>
    <property type="evidence" value="ECO:0007669"/>
    <property type="project" value="TreeGrafter"/>
</dbReference>
<dbReference type="GO" id="GO:0008714">
    <property type="term" value="F:AMP nucleosidase activity"/>
    <property type="evidence" value="ECO:0007669"/>
    <property type="project" value="UniProtKB-EC"/>
</dbReference>
<evidence type="ECO:0000256" key="4">
    <source>
        <dbReference type="SAM" id="MobiDB-lite"/>
    </source>
</evidence>
<dbReference type="InterPro" id="IPR052341">
    <property type="entry name" value="LOG_family_nucleotidases"/>
</dbReference>
<organism evidence="5 6">
    <name type="scientific">Neoroseomonas soli</name>
    <dbReference type="NCBI Taxonomy" id="1081025"/>
    <lineage>
        <taxon>Bacteria</taxon>
        <taxon>Pseudomonadati</taxon>
        <taxon>Pseudomonadota</taxon>
        <taxon>Alphaproteobacteria</taxon>
        <taxon>Acetobacterales</taxon>
        <taxon>Acetobacteraceae</taxon>
        <taxon>Neoroseomonas</taxon>
    </lineage>
</organism>
<gene>
    <name evidence="5" type="ORF">GXW76_23715</name>
</gene>
<dbReference type="EMBL" id="JAAEDM010000124">
    <property type="protein sequence ID" value="MBR0674200.1"/>
    <property type="molecule type" value="Genomic_DNA"/>
</dbReference>
<dbReference type="GO" id="GO:0009691">
    <property type="term" value="P:cytokinin biosynthetic process"/>
    <property type="evidence" value="ECO:0007669"/>
    <property type="project" value="InterPro"/>
</dbReference>
<evidence type="ECO:0000256" key="1">
    <source>
        <dbReference type="ARBA" id="ARBA00000274"/>
    </source>
</evidence>
<dbReference type="SUPFAM" id="SSF102405">
    <property type="entry name" value="MCP/YpsA-like"/>
    <property type="match status" value="1"/>
</dbReference>
<dbReference type="Gene3D" id="3.40.50.450">
    <property type="match status" value="1"/>
</dbReference>
<keyword evidence="6" id="KW-1185">Reference proteome</keyword>
<dbReference type="InterPro" id="IPR031100">
    <property type="entry name" value="LOG_fam"/>
</dbReference>
<reference evidence="5" key="2">
    <citation type="journal article" date="2021" name="Syst. Appl. Microbiol.">
        <title>Roseomonas hellenica sp. nov., isolated from roots of wild-growing Alkanna tinctoria.</title>
        <authorList>
            <person name="Rat A."/>
            <person name="Naranjo H.D."/>
            <person name="Lebbe L."/>
            <person name="Cnockaert M."/>
            <person name="Krigas N."/>
            <person name="Grigoriadou K."/>
            <person name="Maloupa E."/>
            <person name="Willems A."/>
        </authorList>
    </citation>
    <scope>NUCLEOTIDE SEQUENCE</scope>
    <source>
        <strain evidence="5">LMG 31231</strain>
    </source>
</reference>
<comment type="caution">
    <text evidence="5">The sequence shown here is derived from an EMBL/GenBank/DDBJ whole genome shotgun (WGS) entry which is preliminary data.</text>
</comment>
<name>A0A9X9X471_9PROT</name>
<dbReference type="EC" id="3.2.2.4" evidence="2"/>
<dbReference type="NCBIfam" id="TIGR00730">
    <property type="entry name" value="Rossman fold protein, TIGR00730 family"/>
    <property type="match status" value="1"/>
</dbReference>
<feature type="region of interest" description="Disordered" evidence="4">
    <location>
        <begin position="1"/>
        <end position="21"/>
    </location>
</feature>
<sequence>MNSARRRKENGMPDNGAQKRSRSFLLAVEDQEFLLRDEMRPFRFGMEYAKAEYALRDWGVRSTVVVFGSARVPSPEDAEARAAAAKTPAEKRAAKRAIEQSRVYEEARAFARIVSLRGGALAVTGAPRDNVIATGGGPGIMEAANRGASEAGAPSIGFNITLPQEQNPNAWSTPALTFRFHYFAMRKMHLAMRANALAVFPGGFGTFDELFELLTLVQTSKATPRPIVLFGRDFWEKAVNFRLLVEQGMVEEKDLSLFEVVDTPEEAWASLVRRGLEARPPPASSEPPLVAPKHRRQPERERMKAPVPKG</sequence>
<dbReference type="PANTHER" id="PTHR43393:SF3">
    <property type="entry name" value="LYSINE DECARBOXYLASE-LIKE PROTEIN"/>
    <property type="match status" value="1"/>
</dbReference>
<dbReference type="Proteomes" id="UP001138751">
    <property type="component" value="Unassembled WGS sequence"/>
</dbReference>
<dbReference type="AlphaFoldDB" id="A0A9X9X471"/>
<feature type="region of interest" description="Disordered" evidence="4">
    <location>
        <begin position="277"/>
        <end position="310"/>
    </location>
</feature>
<protein>
    <recommendedName>
        <fullName evidence="3">AMP nucleosidase</fullName>
        <ecNumber evidence="2">3.2.2.4</ecNumber>
    </recommendedName>
    <alternativeName>
        <fullName evidence="3">AMP nucleosidase</fullName>
    </alternativeName>
</protein>
<evidence type="ECO:0000313" key="5">
    <source>
        <dbReference type="EMBL" id="MBR0674200.1"/>
    </source>
</evidence>
<dbReference type="InterPro" id="IPR005269">
    <property type="entry name" value="LOG"/>
</dbReference>
<reference evidence="5" key="1">
    <citation type="submission" date="2020-01" db="EMBL/GenBank/DDBJ databases">
        <authorList>
            <person name="Rat A."/>
        </authorList>
    </citation>
    <scope>NUCLEOTIDE SEQUENCE</scope>
    <source>
        <strain evidence="5">LMG 31231</strain>
    </source>
</reference>
<dbReference type="Pfam" id="PF03641">
    <property type="entry name" value="Lysine_decarbox"/>
    <property type="match status" value="1"/>
</dbReference>
<evidence type="ECO:0000256" key="3">
    <source>
        <dbReference type="ARBA" id="ARBA00031983"/>
    </source>
</evidence>
<comment type="catalytic activity">
    <reaction evidence="1">
        <text>AMP + H2O = D-ribose 5-phosphate + adenine</text>
        <dbReference type="Rhea" id="RHEA:20129"/>
        <dbReference type="ChEBI" id="CHEBI:15377"/>
        <dbReference type="ChEBI" id="CHEBI:16708"/>
        <dbReference type="ChEBI" id="CHEBI:78346"/>
        <dbReference type="ChEBI" id="CHEBI:456215"/>
        <dbReference type="EC" id="3.2.2.4"/>
    </reaction>
</comment>